<dbReference type="PANTHER" id="PTHR43421">
    <property type="entry name" value="METALLOPROTEASE PMBA"/>
    <property type="match status" value="1"/>
</dbReference>
<dbReference type="Proteomes" id="UP000218542">
    <property type="component" value="Unassembled WGS sequence"/>
</dbReference>
<keyword evidence="2" id="KW-0645">Protease</keyword>
<comment type="caution">
    <text evidence="2">The sequence shown here is derived from an EMBL/GenBank/DDBJ whole genome shotgun (WGS) entry which is preliminary data.</text>
</comment>
<organism evidence="2 3">
    <name type="scientific">Candidatus Scalindua japonica</name>
    <dbReference type="NCBI Taxonomy" id="1284222"/>
    <lineage>
        <taxon>Bacteria</taxon>
        <taxon>Pseudomonadati</taxon>
        <taxon>Planctomycetota</taxon>
        <taxon>Candidatus Brocadiia</taxon>
        <taxon>Candidatus Brocadiales</taxon>
        <taxon>Candidatus Scalinduaceae</taxon>
        <taxon>Candidatus Scalindua</taxon>
    </lineage>
</organism>
<reference evidence="3" key="1">
    <citation type="journal article" date="2017" name="Environ. Microbiol. Rep.">
        <title>Genetic Diversity of Marine Anaerobic Ammonium-Oxidizing Bacteria as Revealed by Genomic and Proteomic Analyses of 'Candidatus Scalindua japonica'.</title>
        <authorList>
            <person name="Oshiki M."/>
            <person name="Mizuto K."/>
            <person name="Kimura Z."/>
            <person name="Kindaichi T."/>
            <person name="Satoh H."/>
            <person name="Okabe S."/>
        </authorList>
    </citation>
    <scope>NUCLEOTIDE SEQUENCE [LARGE SCALE GENOMIC DNA]</scope>
    <source>
        <strain evidence="3">husup-a2</strain>
    </source>
</reference>
<sequence length="488" mass="53392">MIKTEDLQTAVADALKQIKKQKDVIDAEVFASWNDLITIRVNYTSDIPCNGVHEPKSIQSYGLGILVTFKRGNRVETGFGSVTNDLTKEGIIEALAKARKNRVCDPDFRTLPEPIDTPALTNYHDKRVMQISAKDSVGLGWKALDGALKTLRGGGHRKTIIVGGDVTIQRERMAIKTTKGIDDFDETTTLTANITAMIENKNVKGTGWSTGTHLKTFDPETAGKDAAVSAMRTIGGKKIKSGKYNVVFSNQPVTDITSNVLIPSLDLSSVNASNTPFLGMLGQEIVSHNLNIYDDGSIKGEIGSKKITCEGMPTGRTDLIKNGTLTGFLSNSYYAQKFKNNLYNPMPRNGFRYSTNGRDYKNRADISPTNVIIEGGRETTRGNLLKQVNNGVYIGRIWYTYAINGLAMGDFTGTIIADSFLIKDGKISRPLKPNTVRINANIKHILNNIIGITKKKRSTLVWGSREVVIAPEIAVSNVQLDNVTGFLA</sequence>
<evidence type="ECO:0000259" key="1">
    <source>
        <dbReference type="Pfam" id="PF19289"/>
    </source>
</evidence>
<dbReference type="EMBL" id="BAOS01000028">
    <property type="protein sequence ID" value="GAX62182.1"/>
    <property type="molecule type" value="Genomic_DNA"/>
</dbReference>
<dbReference type="GO" id="GO:0006508">
    <property type="term" value="P:proteolysis"/>
    <property type="evidence" value="ECO:0007669"/>
    <property type="project" value="UniProtKB-KW"/>
</dbReference>
<dbReference type="InterPro" id="IPR036059">
    <property type="entry name" value="TldD/PmbA_sf"/>
</dbReference>
<dbReference type="InterPro" id="IPR047657">
    <property type="entry name" value="PmbA"/>
</dbReference>
<protein>
    <submittedName>
        <fullName evidence="2">Zn-dependent protease</fullName>
    </submittedName>
</protein>
<dbReference type="GO" id="GO:0005829">
    <property type="term" value="C:cytosol"/>
    <property type="evidence" value="ECO:0007669"/>
    <property type="project" value="TreeGrafter"/>
</dbReference>
<dbReference type="SUPFAM" id="SSF111283">
    <property type="entry name" value="Putative modulator of DNA gyrase, PmbA/TldD"/>
    <property type="match status" value="1"/>
</dbReference>
<dbReference type="RefSeq" id="WP_096895551.1">
    <property type="nucleotide sequence ID" value="NZ_BAOS01000028.1"/>
</dbReference>
<dbReference type="Pfam" id="PF19289">
    <property type="entry name" value="PmbA_TldD_3rd"/>
    <property type="match status" value="1"/>
</dbReference>
<dbReference type="Gene3D" id="3.30.2290.10">
    <property type="entry name" value="PmbA/TldD superfamily"/>
    <property type="match status" value="1"/>
</dbReference>
<evidence type="ECO:0000313" key="2">
    <source>
        <dbReference type="EMBL" id="GAX62182.1"/>
    </source>
</evidence>
<dbReference type="InterPro" id="IPR045569">
    <property type="entry name" value="Metalloprtase-TldD/E_C"/>
</dbReference>
<dbReference type="OrthoDB" id="230482at2"/>
<accession>A0A286U238</accession>
<keyword evidence="3" id="KW-1185">Reference proteome</keyword>
<dbReference type="PANTHER" id="PTHR43421:SF1">
    <property type="entry name" value="METALLOPROTEASE PMBA"/>
    <property type="match status" value="1"/>
</dbReference>
<dbReference type="AlphaFoldDB" id="A0A286U238"/>
<gene>
    <name evidence="2" type="ORF">SCALIN_C28_0386</name>
</gene>
<evidence type="ECO:0000313" key="3">
    <source>
        <dbReference type="Proteomes" id="UP000218542"/>
    </source>
</evidence>
<name>A0A286U238_9BACT</name>
<keyword evidence="2" id="KW-0378">Hydrolase</keyword>
<proteinExistence type="predicted"/>
<dbReference type="InterPro" id="IPR035068">
    <property type="entry name" value="TldD/PmbA_N"/>
</dbReference>
<feature type="domain" description="Metalloprotease TldD/E C-terminal" evidence="1">
    <location>
        <begin position="241"/>
        <end position="480"/>
    </location>
</feature>
<dbReference type="GO" id="GO:0008237">
    <property type="term" value="F:metallopeptidase activity"/>
    <property type="evidence" value="ECO:0007669"/>
    <property type="project" value="InterPro"/>
</dbReference>